<evidence type="ECO:0000313" key="1">
    <source>
        <dbReference type="EMBL" id="MBP0726335.1"/>
    </source>
</evidence>
<dbReference type="AlphaFoldDB" id="A0A940SJS5"/>
<dbReference type="EMBL" id="JAGIYQ010000010">
    <property type="protein sequence ID" value="MBP0726335.1"/>
    <property type="molecule type" value="Genomic_DNA"/>
</dbReference>
<sequence length="144" mass="17226">MKKILTFSILIFLLVPFISYADVIDYSRYNPHHQYPYQKKYHQFLNLHKEEVVHYLSNYLKEPEAKLNNLLKQQDNQVNSLVNGAAISKLTNQPINKILQDKMNQVSFRELKIKYNVTPRQFHKEMKNLQYNITKEIQVTNEVE</sequence>
<comment type="caution">
    <text evidence="1">The sequence shown here is derived from an EMBL/GenBank/DDBJ whole genome shotgun (WGS) entry which is preliminary data.</text>
</comment>
<organism evidence="1 2">
    <name type="scientific">Gottfriedia endophytica</name>
    <dbReference type="NCBI Taxonomy" id="2820819"/>
    <lineage>
        <taxon>Bacteria</taxon>
        <taxon>Bacillati</taxon>
        <taxon>Bacillota</taxon>
        <taxon>Bacilli</taxon>
        <taxon>Bacillales</taxon>
        <taxon>Bacillaceae</taxon>
        <taxon>Gottfriedia</taxon>
    </lineage>
</organism>
<dbReference type="Proteomes" id="UP000682134">
    <property type="component" value="Unassembled WGS sequence"/>
</dbReference>
<gene>
    <name evidence="1" type="ORF">J5Y03_14330</name>
</gene>
<protein>
    <submittedName>
        <fullName evidence="1">Uncharacterized protein</fullName>
    </submittedName>
</protein>
<reference evidence="1" key="1">
    <citation type="submission" date="2021-04" db="EMBL/GenBank/DDBJ databases">
        <title>Genome seq and assembly of Bacillus sp.</title>
        <authorList>
            <person name="Chhetri G."/>
        </authorList>
    </citation>
    <scope>NUCLEOTIDE SEQUENCE</scope>
    <source>
        <strain evidence="1">RG28</strain>
    </source>
</reference>
<name>A0A940SJS5_9BACI</name>
<accession>A0A940SJS5</accession>
<dbReference type="RefSeq" id="WP_209406676.1">
    <property type="nucleotide sequence ID" value="NZ_JAGIYQ010000010.1"/>
</dbReference>
<evidence type="ECO:0000313" key="2">
    <source>
        <dbReference type="Proteomes" id="UP000682134"/>
    </source>
</evidence>
<proteinExistence type="predicted"/>
<keyword evidence="2" id="KW-1185">Reference proteome</keyword>